<proteinExistence type="predicted"/>
<gene>
    <name evidence="6" type="primary">pdhA</name>
    <name evidence="6" type="ORF">D9753_17415</name>
</gene>
<sequence>MTVLEQRGAYRPSPPPAWQPRMDPAPLLPDAEPYRVLGTEAAGKADPDLLRRLYTQLVRGRRYNAQATALTKQGRLAVYPSTTGQEACEIAAALALEERDWLFPSYRDTLAVVARGVDPVEVLSLLRGDWHNGYDPHAHRVAPLSTPLATQLPHAVGLAHAARLKGDDVVALAMVGDGGTSEGDFHEAMNFAAVWQAPVVFLVQNNGFAISVPLAKQTAAPSLAHKAVGYGMPGRLVDGNDAAAVHEVLSDAVRHARAGGGPTLVEAVTYRIDAHTNADDATRYRGDAEVEAWRAHDPVQLLERELTTRGLLDGSGIETARQDAETMAADLRERMNRDPELQPMDLFDHVYAESTAQLREQRALLRAELEAEQEQHGGHGEHGAREGGAR</sequence>
<dbReference type="Pfam" id="PF00676">
    <property type="entry name" value="E1_dh"/>
    <property type="match status" value="1"/>
</dbReference>
<dbReference type="InterPro" id="IPR017596">
    <property type="entry name" value="PdhA/BkdA"/>
</dbReference>
<keyword evidence="7" id="KW-1185">Reference proteome</keyword>
<dbReference type="EMBL" id="CP033073">
    <property type="protein sequence ID" value="AYN40389.1"/>
    <property type="molecule type" value="Genomic_DNA"/>
</dbReference>
<dbReference type="NCBIfam" id="TIGR03181">
    <property type="entry name" value="PDH_E1_alph_x"/>
    <property type="match status" value="1"/>
</dbReference>
<dbReference type="CDD" id="cd02000">
    <property type="entry name" value="TPP_E1_PDC_ADC_BCADC"/>
    <property type="match status" value="1"/>
</dbReference>
<dbReference type="GO" id="GO:0000287">
    <property type="term" value="F:magnesium ion binding"/>
    <property type="evidence" value="ECO:0007669"/>
    <property type="project" value="UniProtKB-ARBA"/>
</dbReference>
<evidence type="ECO:0000256" key="3">
    <source>
        <dbReference type="ARBA" id="ARBA00023052"/>
    </source>
</evidence>
<evidence type="ECO:0000313" key="6">
    <source>
        <dbReference type="EMBL" id="AYN40389.1"/>
    </source>
</evidence>
<dbReference type="PANTHER" id="PTHR43380:SF1">
    <property type="entry name" value="2-OXOISOVALERATE DEHYDROGENASE SUBUNIT ALPHA, MITOCHONDRIAL"/>
    <property type="match status" value="1"/>
</dbReference>
<organism evidence="6 7">
    <name type="scientific">Streptomyces dangxiongensis</name>
    <dbReference type="NCBI Taxonomy" id="1442032"/>
    <lineage>
        <taxon>Bacteria</taxon>
        <taxon>Bacillati</taxon>
        <taxon>Actinomycetota</taxon>
        <taxon>Actinomycetes</taxon>
        <taxon>Kitasatosporales</taxon>
        <taxon>Streptomycetaceae</taxon>
        <taxon>Streptomyces</taxon>
    </lineage>
</organism>
<dbReference type="GO" id="GO:0016624">
    <property type="term" value="F:oxidoreductase activity, acting on the aldehyde or oxo group of donors, disulfide as acceptor"/>
    <property type="evidence" value="ECO:0007669"/>
    <property type="project" value="InterPro"/>
</dbReference>
<name>A0A3G2JID2_9ACTN</name>
<feature type="region of interest" description="Disordered" evidence="4">
    <location>
        <begin position="1"/>
        <end position="25"/>
    </location>
</feature>
<accession>A0A3G2JID2</accession>
<feature type="domain" description="Dehydrogenase E1 component" evidence="5">
    <location>
        <begin position="64"/>
        <end position="342"/>
    </location>
</feature>
<keyword evidence="2" id="KW-0560">Oxidoreductase</keyword>
<dbReference type="AlphaFoldDB" id="A0A3G2JID2"/>
<evidence type="ECO:0000256" key="2">
    <source>
        <dbReference type="ARBA" id="ARBA00023002"/>
    </source>
</evidence>
<protein>
    <submittedName>
        <fullName evidence="6">Pyruvate dehydrogenase (Acetyl-transferring) E1 component subunit alpha</fullName>
    </submittedName>
</protein>
<dbReference type="InterPro" id="IPR050771">
    <property type="entry name" value="Alpha-ketoacid_DH_E1_comp"/>
</dbReference>
<dbReference type="PANTHER" id="PTHR43380">
    <property type="entry name" value="2-OXOISOVALERATE DEHYDROGENASE SUBUNIT ALPHA, MITOCHONDRIAL"/>
    <property type="match status" value="1"/>
</dbReference>
<evidence type="ECO:0000313" key="7">
    <source>
        <dbReference type="Proteomes" id="UP000268329"/>
    </source>
</evidence>
<comment type="cofactor">
    <cofactor evidence="1">
        <name>thiamine diphosphate</name>
        <dbReference type="ChEBI" id="CHEBI:58937"/>
    </cofactor>
</comment>
<dbReference type="KEGG" id="sdd:D9753_17415"/>
<dbReference type="GO" id="GO:0009083">
    <property type="term" value="P:branched-chain amino acid catabolic process"/>
    <property type="evidence" value="ECO:0007669"/>
    <property type="project" value="TreeGrafter"/>
</dbReference>
<dbReference type="RefSeq" id="WP_121787843.1">
    <property type="nucleotide sequence ID" value="NZ_CP033073.1"/>
</dbReference>
<dbReference type="SUPFAM" id="SSF52518">
    <property type="entry name" value="Thiamin diphosphate-binding fold (THDP-binding)"/>
    <property type="match status" value="1"/>
</dbReference>
<dbReference type="Proteomes" id="UP000268329">
    <property type="component" value="Chromosome"/>
</dbReference>
<evidence type="ECO:0000256" key="4">
    <source>
        <dbReference type="SAM" id="MobiDB-lite"/>
    </source>
</evidence>
<keyword evidence="6" id="KW-0670">Pyruvate</keyword>
<evidence type="ECO:0000256" key="1">
    <source>
        <dbReference type="ARBA" id="ARBA00001964"/>
    </source>
</evidence>
<dbReference type="InterPro" id="IPR029061">
    <property type="entry name" value="THDP-binding"/>
</dbReference>
<reference evidence="6 7" key="1">
    <citation type="submission" date="2018-10" db="EMBL/GenBank/DDBJ databases">
        <title>The genome of Streptomyces dangxiongensis Z022.</title>
        <authorList>
            <person name="Zhang B."/>
        </authorList>
    </citation>
    <scope>NUCLEOTIDE SEQUENCE [LARGE SCALE GENOMIC DNA]</scope>
    <source>
        <strain evidence="6 7">Z022</strain>
    </source>
</reference>
<feature type="region of interest" description="Disordered" evidence="4">
    <location>
        <begin position="367"/>
        <end position="390"/>
    </location>
</feature>
<dbReference type="OrthoDB" id="9766715at2"/>
<keyword evidence="3" id="KW-0786">Thiamine pyrophosphate</keyword>
<evidence type="ECO:0000259" key="5">
    <source>
        <dbReference type="Pfam" id="PF00676"/>
    </source>
</evidence>
<dbReference type="InterPro" id="IPR001017">
    <property type="entry name" value="DH_E1"/>
</dbReference>
<dbReference type="Gene3D" id="3.40.50.970">
    <property type="match status" value="1"/>
</dbReference>